<name>A0A0M3IZZ4_ANISI</name>
<proteinExistence type="predicted"/>
<reference evidence="3" key="1">
    <citation type="submission" date="2017-02" db="UniProtKB">
        <authorList>
            <consortium name="WormBaseParasite"/>
        </authorList>
    </citation>
    <scope>IDENTIFICATION</scope>
</reference>
<evidence type="ECO:0000313" key="1">
    <source>
        <dbReference type="EMBL" id="VDK18022.1"/>
    </source>
</evidence>
<keyword evidence="2" id="KW-1185">Reference proteome</keyword>
<dbReference type="InterPro" id="IPR011001">
    <property type="entry name" value="Saposin-like"/>
</dbReference>
<evidence type="ECO:0000313" key="3">
    <source>
        <dbReference type="WBParaSite" id="ASIM_0000082801-mRNA-1"/>
    </source>
</evidence>
<dbReference type="SUPFAM" id="SSF47862">
    <property type="entry name" value="Saposin"/>
    <property type="match status" value="1"/>
</dbReference>
<dbReference type="AlphaFoldDB" id="A0A0M3IZZ4"/>
<gene>
    <name evidence="1" type="ORF">ASIM_LOCUS727</name>
</gene>
<protein>
    <submittedName>
        <fullName evidence="3">Fer4_19 domain-containing protein</fullName>
    </submittedName>
</protein>
<dbReference type="Gene3D" id="1.10.225.10">
    <property type="entry name" value="Saposin-like"/>
    <property type="match status" value="1"/>
</dbReference>
<dbReference type="OrthoDB" id="69496at2759"/>
<reference evidence="1 2" key="2">
    <citation type="submission" date="2018-11" db="EMBL/GenBank/DDBJ databases">
        <authorList>
            <consortium name="Pathogen Informatics"/>
        </authorList>
    </citation>
    <scope>NUCLEOTIDE SEQUENCE [LARGE SCALE GENOMIC DNA]</scope>
</reference>
<dbReference type="Proteomes" id="UP000267096">
    <property type="component" value="Unassembled WGS sequence"/>
</dbReference>
<dbReference type="EMBL" id="UYRR01000571">
    <property type="protein sequence ID" value="VDK18022.1"/>
    <property type="molecule type" value="Genomic_DNA"/>
</dbReference>
<organism evidence="3">
    <name type="scientific">Anisakis simplex</name>
    <name type="common">Herring worm</name>
    <dbReference type="NCBI Taxonomy" id="6269"/>
    <lineage>
        <taxon>Eukaryota</taxon>
        <taxon>Metazoa</taxon>
        <taxon>Ecdysozoa</taxon>
        <taxon>Nematoda</taxon>
        <taxon>Chromadorea</taxon>
        <taxon>Rhabditida</taxon>
        <taxon>Spirurina</taxon>
        <taxon>Ascaridomorpha</taxon>
        <taxon>Ascaridoidea</taxon>
        <taxon>Anisakidae</taxon>
        <taxon>Anisakis</taxon>
        <taxon>Anisakis simplex complex</taxon>
    </lineage>
</organism>
<dbReference type="WBParaSite" id="ASIM_0000082801-mRNA-1">
    <property type="protein sequence ID" value="ASIM_0000082801-mRNA-1"/>
    <property type="gene ID" value="ASIM_0000082801"/>
</dbReference>
<evidence type="ECO:0000313" key="2">
    <source>
        <dbReference type="Proteomes" id="UP000267096"/>
    </source>
</evidence>
<sequence>MRRLRVTCTQLDFLDPPCNMIVDEYGQKIYIVVVQNIPEEQACKQFGICPPKAL</sequence>
<accession>A0A0M3IZZ4</accession>